<dbReference type="Proteomes" id="UP001066276">
    <property type="component" value="Chromosome 11"/>
</dbReference>
<proteinExistence type="predicted"/>
<sequence length="91" mass="9832">MQSTLREKGDRTARELEQSRRSARAASAAVERTGTGMPRLDEGKGFGILPVFPAPPERTQLAALGVAKSKAEQQLLALATRIDTHSSRFLA</sequence>
<dbReference type="AlphaFoldDB" id="A0AAV7LMB4"/>
<comment type="caution">
    <text evidence="2">The sequence shown here is derived from an EMBL/GenBank/DDBJ whole genome shotgun (WGS) entry which is preliminary data.</text>
</comment>
<feature type="compositionally biased region" description="Basic and acidic residues" evidence="1">
    <location>
        <begin position="1"/>
        <end position="20"/>
    </location>
</feature>
<protein>
    <submittedName>
        <fullName evidence="2">Uncharacterized protein</fullName>
    </submittedName>
</protein>
<gene>
    <name evidence="2" type="ORF">NDU88_004762</name>
</gene>
<evidence type="ECO:0000313" key="3">
    <source>
        <dbReference type="Proteomes" id="UP001066276"/>
    </source>
</evidence>
<dbReference type="EMBL" id="JANPWB010000015">
    <property type="protein sequence ID" value="KAJ1091645.1"/>
    <property type="molecule type" value="Genomic_DNA"/>
</dbReference>
<name>A0AAV7LMB4_PLEWA</name>
<keyword evidence="3" id="KW-1185">Reference proteome</keyword>
<accession>A0AAV7LMB4</accession>
<feature type="region of interest" description="Disordered" evidence="1">
    <location>
        <begin position="1"/>
        <end position="44"/>
    </location>
</feature>
<organism evidence="2 3">
    <name type="scientific">Pleurodeles waltl</name>
    <name type="common">Iberian ribbed newt</name>
    <dbReference type="NCBI Taxonomy" id="8319"/>
    <lineage>
        <taxon>Eukaryota</taxon>
        <taxon>Metazoa</taxon>
        <taxon>Chordata</taxon>
        <taxon>Craniata</taxon>
        <taxon>Vertebrata</taxon>
        <taxon>Euteleostomi</taxon>
        <taxon>Amphibia</taxon>
        <taxon>Batrachia</taxon>
        <taxon>Caudata</taxon>
        <taxon>Salamandroidea</taxon>
        <taxon>Salamandridae</taxon>
        <taxon>Pleurodelinae</taxon>
        <taxon>Pleurodeles</taxon>
    </lineage>
</organism>
<evidence type="ECO:0000313" key="2">
    <source>
        <dbReference type="EMBL" id="KAJ1091645.1"/>
    </source>
</evidence>
<evidence type="ECO:0000256" key="1">
    <source>
        <dbReference type="SAM" id="MobiDB-lite"/>
    </source>
</evidence>
<reference evidence="2" key="1">
    <citation type="journal article" date="2022" name="bioRxiv">
        <title>Sequencing and chromosome-scale assembly of the giantPleurodeles waltlgenome.</title>
        <authorList>
            <person name="Brown T."/>
            <person name="Elewa A."/>
            <person name="Iarovenko S."/>
            <person name="Subramanian E."/>
            <person name="Araus A.J."/>
            <person name="Petzold A."/>
            <person name="Susuki M."/>
            <person name="Suzuki K.-i.T."/>
            <person name="Hayashi T."/>
            <person name="Toyoda A."/>
            <person name="Oliveira C."/>
            <person name="Osipova E."/>
            <person name="Leigh N.D."/>
            <person name="Simon A."/>
            <person name="Yun M.H."/>
        </authorList>
    </citation>
    <scope>NUCLEOTIDE SEQUENCE</scope>
    <source>
        <strain evidence="2">20211129_DDA</strain>
        <tissue evidence="2">Liver</tissue>
    </source>
</reference>